<evidence type="ECO:0000256" key="2">
    <source>
        <dbReference type="PIRSR" id="PIRSR000097-1"/>
    </source>
</evidence>
<dbReference type="PRINTS" id="PR00069">
    <property type="entry name" value="ALDKETRDTASE"/>
</dbReference>
<dbReference type="InterPro" id="IPR020471">
    <property type="entry name" value="AKR"/>
</dbReference>
<dbReference type="InterPro" id="IPR018170">
    <property type="entry name" value="Aldo/ket_reductase_CS"/>
</dbReference>
<dbReference type="AlphaFoldDB" id="A0A8H3W064"/>
<dbReference type="Proteomes" id="UP000434172">
    <property type="component" value="Unassembled WGS sequence"/>
</dbReference>
<comment type="caution">
    <text evidence="6">The sequence shown here is derived from an EMBL/GenBank/DDBJ whole genome shotgun (WGS) entry which is preliminary data.</text>
</comment>
<dbReference type="InterPro" id="IPR023210">
    <property type="entry name" value="NADP_OxRdtase_dom"/>
</dbReference>
<sequence length="338" mass="37694">MSFPQTFTLNNGRKVAAVGFGTFQGTEGNSKVKDAVKLALSLGYRHIDGANAYGNEKDIGEAIEESGIPREEIFVTSKLAQTWHEPADVERALETSLRDLRLDYVDLYLMHFPHAYKAGENNNTIRHPSGNGKPVIDYDLSRRYPETWQAMEKLVDSGKARSIGESYTFSVSNFNVLKTKRILEVAKIVPAVNQVELHPYLPQHELLDFSSKHGILLMAHQPLGGRPVAQVRGHPDEPFPTENSKIIEVSKKCGMSPAQVCLSWAVQRGTAIVPKSVSRAHMTQNLGLQLLPKHLFNVVNELSSERGPLRFLDPGRHLGFDIFDEENDQPVMSSAPWD</sequence>
<dbReference type="SUPFAM" id="SSF51430">
    <property type="entry name" value="NAD(P)-linked oxidoreductase"/>
    <property type="match status" value="1"/>
</dbReference>
<gene>
    <name evidence="6" type="ORF">GQ607_016012</name>
</gene>
<name>A0A8H3W064_9PEZI</name>
<dbReference type="InterPro" id="IPR036812">
    <property type="entry name" value="NAD(P)_OxRdtase_dom_sf"/>
</dbReference>
<keyword evidence="1" id="KW-0560">Oxidoreductase</keyword>
<dbReference type="GO" id="GO:0016491">
    <property type="term" value="F:oxidoreductase activity"/>
    <property type="evidence" value="ECO:0007669"/>
    <property type="project" value="UniProtKB-KW"/>
</dbReference>
<evidence type="ECO:0000256" key="4">
    <source>
        <dbReference type="PIRSR" id="PIRSR000097-3"/>
    </source>
</evidence>
<feature type="active site" description="Proton donor" evidence="2">
    <location>
        <position position="53"/>
    </location>
</feature>
<evidence type="ECO:0000259" key="5">
    <source>
        <dbReference type="Pfam" id="PF00248"/>
    </source>
</evidence>
<reference evidence="6 7" key="1">
    <citation type="submission" date="2019-12" db="EMBL/GenBank/DDBJ databases">
        <title>A genome sequence resource for the geographically widespread anthracnose pathogen Colletotrichum asianum.</title>
        <authorList>
            <person name="Meng Y."/>
        </authorList>
    </citation>
    <scope>NUCLEOTIDE SEQUENCE [LARGE SCALE GENOMIC DNA]</scope>
    <source>
        <strain evidence="6 7">ICMP 18580</strain>
    </source>
</reference>
<keyword evidence="7" id="KW-1185">Reference proteome</keyword>
<evidence type="ECO:0000313" key="6">
    <source>
        <dbReference type="EMBL" id="KAF0316746.1"/>
    </source>
</evidence>
<evidence type="ECO:0000256" key="3">
    <source>
        <dbReference type="PIRSR" id="PIRSR000097-2"/>
    </source>
</evidence>
<dbReference type="OrthoDB" id="416253at2759"/>
<dbReference type="CDD" id="cd19071">
    <property type="entry name" value="AKR_AKR1-5-like"/>
    <property type="match status" value="1"/>
</dbReference>
<dbReference type="PANTHER" id="PTHR11732">
    <property type="entry name" value="ALDO/KETO REDUCTASE"/>
    <property type="match status" value="1"/>
</dbReference>
<dbReference type="Gene3D" id="3.20.20.100">
    <property type="entry name" value="NADP-dependent oxidoreductase domain"/>
    <property type="match status" value="1"/>
</dbReference>
<proteinExistence type="predicted"/>
<feature type="binding site" evidence="3">
    <location>
        <position position="111"/>
    </location>
    <ligand>
        <name>substrate</name>
    </ligand>
</feature>
<evidence type="ECO:0000256" key="1">
    <source>
        <dbReference type="ARBA" id="ARBA00023002"/>
    </source>
</evidence>
<protein>
    <submittedName>
        <fullName evidence="6">Putative alcohol dehydrogenase</fullName>
    </submittedName>
</protein>
<feature type="site" description="Lowers pKa of active site Tyr" evidence="4">
    <location>
        <position position="78"/>
    </location>
</feature>
<feature type="domain" description="NADP-dependent oxidoreductase" evidence="5">
    <location>
        <begin position="18"/>
        <end position="289"/>
    </location>
</feature>
<evidence type="ECO:0000313" key="7">
    <source>
        <dbReference type="Proteomes" id="UP000434172"/>
    </source>
</evidence>
<dbReference type="PIRSF" id="PIRSF000097">
    <property type="entry name" value="AKR"/>
    <property type="match status" value="1"/>
</dbReference>
<dbReference type="PROSITE" id="PS00798">
    <property type="entry name" value="ALDOKETO_REDUCTASE_1"/>
    <property type="match status" value="1"/>
</dbReference>
<dbReference type="Pfam" id="PF00248">
    <property type="entry name" value="Aldo_ket_red"/>
    <property type="match status" value="1"/>
</dbReference>
<accession>A0A8H3W064</accession>
<organism evidence="6 7">
    <name type="scientific">Colletotrichum asianum</name>
    <dbReference type="NCBI Taxonomy" id="702518"/>
    <lineage>
        <taxon>Eukaryota</taxon>
        <taxon>Fungi</taxon>
        <taxon>Dikarya</taxon>
        <taxon>Ascomycota</taxon>
        <taxon>Pezizomycotina</taxon>
        <taxon>Sordariomycetes</taxon>
        <taxon>Hypocreomycetidae</taxon>
        <taxon>Glomerellales</taxon>
        <taxon>Glomerellaceae</taxon>
        <taxon>Colletotrichum</taxon>
        <taxon>Colletotrichum gloeosporioides species complex</taxon>
    </lineage>
</organism>
<dbReference type="EMBL" id="WOWK01000149">
    <property type="protein sequence ID" value="KAF0316746.1"/>
    <property type="molecule type" value="Genomic_DNA"/>
</dbReference>